<evidence type="ECO:0000256" key="1">
    <source>
        <dbReference type="SAM" id="MobiDB-lite"/>
    </source>
</evidence>
<feature type="region of interest" description="Disordered" evidence="1">
    <location>
        <begin position="74"/>
        <end position="123"/>
    </location>
</feature>
<dbReference type="PROSITE" id="PS50076">
    <property type="entry name" value="DNAJ_2"/>
    <property type="match status" value="1"/>
</dbReference>
<reference evidence="3 4" key="1">
    <citation type="journal article" date="2010" name="Cell">
        <title>The genome of Naegleria gruberi illuminates early eukaryotic versatility.</title>
        <authorList>
            <person name="Fritz-Laylin L.K."/>
            <person name="Prochnik S.E."/>
            <person name="Ginger M.L."/>
            <person name="Dacks J.B."/>
            <person name="Carpenter M.L."/>
            <person name="Field M.C."/>
            <person name="Kuo A."/>
            <person name="Paredez A."/>
            <person name="Chapman J."/>
            <person name="Pham J."/>
            <person name="Shu S."/>
            <person name="Neupane R."/>
            <person name="Cipriano M."/>
            <person name="Mancuso J."/>
            <person name="Tu H."/>
            <person name="Salamov A."/>
            <person name="Lindquist E."/>
            <person name="Shapiro H."/>
            <person name="Lucas S."/>
            <person name="Grigoriev I.V."/>
            <person name="Cande W.Z."/>
            <person name="Fulton C."/>
            <person name="Rokhsar D.S."/>
            <person name="Dawson S.C."/>
        </authorList>
    </citation>
    <scope>NUCLEOTIDE SEQUENCE [LARGE SCALE GENOMIC DNA]</scope>
    <source>
        <strain evidence="3 4">NEG-M</strain>
    </source>
</reference>
<evidence type="ECO:0000313" key="3">
    <source>
        <dbReference type="EMBL" id="EFC36710.1"/>
    </source>
</evidence>
<dbReference type="InterPro" id="IPR051100">
    <property type="entry name" value="DnaJ_subfamily_B/C"/>
</dbReference>
<gene>
    <name evidence="3" type="ORF">NAEGRDRAFT_75584</name>
</gene>
<dbReference type="InterPro" id="IPR036869">
    <property type="entry name" value="J_dom_sf"/>
</dbReference>
<dbReference type="VEuPathDB" id="AmoebaDB:NAEGRDRAFT_75584"/>
<dbReference type="GO" id="GO:0071218">
    <property type="term" value="P:cellular response to misfolded protein"/>
    <property type="evidence" value="ECO:0007669"/>
    <property type="project" value="TreeGrafter"/>
</dbReference>
<dbReference type="Pfam" id="PF00226">
    <property type="entry name" value="DnaJ"/>
    <property type="match status" value="1"/>
</dbReference>
<organism evidence="4">
    <name type="scientific">Naegleria gruberi</name>
    <name type="common">Amoeba</name>
    <dbReference type="NCBI Taxonomy" id="5762"/>
    <lineage>
        <taxon>Eukaryota</taxon>
        <taxon>Discoba</taxon>
        <taxon>Heterolobosea</taxon>
        <taxon>Tetramitia</taxon>
        <taxon>Eutetramitia</taxon>
        <taxon>Vahlkampfiidae</taxon>
        <taxon>Naegleria</taxon>
    </lineage>
</organism>
<dbReference type="EMBL" id="GG738926">
    <property type="protein sequence ID" value="EFC36710.1"/>
    <property type="molecule type" value="Genomic_DNA"/>
</dbReference>
<name>D2W2G9_NAEGR</name>
<accession>D2W2G9</accession>
<dbReference type="CDD" id="cd06257">
    <property type="entry name" value="DnaJ"/>
    <property type="match status" value="1"/>
</dbReference>
<dbReference type="RefSeq" id="XP_002669454.1">
    <property type="nucleotide sequence ID" value="XM_002669408.1"/>
</dbReference>
<dbReference type="eggNOG" id="KOG0714">
    <property type="taxonomic scope" value="Eukaryota"/>
</dbReference>
<evidence type="ECO:0000259" key="2">
    <source>
        <dbReference type="PROSITE" id="PS50076"/>
    </source>
</evidence>
<dbReference type="PANTHER" id="PTHR43908:SF3">
    <property type="entry name" value="AT29763P-RELATED"/>
    <property type="match status" value="1"/>
</dbReference>
<dbReference type="GO" id="GO:0030544">
    <property type="term" value="F:Hsp70 protein binding"/>
    <property type="evidence" value="ECO:0007669"/>
    <property type="project" value="TreeGrafter"/>
</dbReference>
<dbReference type="OMA" id="SHPEACY"/>
<dbReference type="Gene3D" id="1.10.287.110">
    <property type="entry name" value="DnaJ domain"/>
    <property type="match status" value="1"/>
</dbReference>
<dbReference type="OrthoDB" id="10250354at2759"/>
<dbReference type="SUPFAM" id="SSF46565">
    <property type="entry name" value="Chaperone J-domain"/>
    <property type="match status" value="1"/>
</dbReference>
<dbReference type="AlphaFoldDB" id="D2W2G9"/>
<keyword evidence="4" id="KW-1185">Reference proteome</keyword>
<dbReference type="Proteomes" id="UP000006671">
    <property type="component" value="Unassembled WGS sequence"/>
</dbReference>
<dbReference type="GeneID" id="8860949"/>
<feature type="domain" description="J" evidence="2">
    <location>
        <begin position="138"/>
        <end position="208"/>
    </location>
</feature>
<protein>
    <submittedName>
        <fullName evidence="3">Predicted protein</fullName>
    </submittedName>
</protein>
<proteinExistence type="predicted"/>
<dbReference type="InParanoid" id="D2W2G9"/>
<dbReference type="PRINTS" id="PR00625">
    <property type="entry name" value="JDOMAIN"/>
</dbReference>
<feature type="compositionally biased region" description="Low complexity" evidence="1">
    <location>
        <begin position="83"/>
        <end position="118"/>
    </location>
</feature>
<dbReference type="PANTHER" id="PTHR43908">
    <property type="entry name" value="AT29763P-RELATED"/>
    <property type="match status" value="1"/>
</dbReference>
<dbReference type="InterPro" id="IPR001623">
    <property type="entry name" value="DnaJ_domain"/>
</dbReference>
<dbReference type="SMART" id="SM00271">
    <property type="entry name" value="DnaJ"/>
    <property type="match status" value="1"/>
</dbReference>
<dbReference type="KEGG" id="ngr:NAEGRDRAFT_75584"/>
<sequence length="208" mass="23062">MEANKDSAIQCLHMAKESITDASNSSHPEACYDKAIRLINKAKKLYEDVNPSHHGFDKNLKSIDDLLGYVLTKKHQHGPHHQSSAASSSSSSTTPSSSRSNNQESSSSSGNESGNDSSPTYTKEQKDEVLKIISYKDDYYKVLGVDKKATKDEIKKAYRKLALKFHPDRNTVPEATEAFKIIGGAYIKLGWTNKKECSEDSMEEEVAD</sequence>
<evidence type="ECO:0000313" key="4">
    <source>
        <dbReference type="Proteomes" id="UP000006671"/>
    </source>
</evidence>
<dbReference type="STRING" id="5762.D2W2G9"/>
<dbReference type="GO" id="GO:0005789">
    <property type="term" value="C:endoplasmic reticulum membrane"/>
    <property type="evidence" value="ECO:0007669"/>
    <property type="project" value="TreeGrafter"/>
</dbReference>